<gene>
    <name evidence="1" type="ORF">SAMN02745121_06414</name>
</gene>
<accession>A0A1I2F261</accession>
<dbReference type="EMBL" id="FOMX01000024">
    <property type="protein sequence ID" value="SFE99063.1"/>
    <property type="molecule type" value="Genomic_DNA"/>
</dbReference>
<organism evidence="1 2">
    <name type="scientific">Nannocystis exedens</name>
    <dbReference type="NCBI Taxonomy" id="54"/>
    <lineage>
        <taxon>Bacteria</taxon>
        <taxon>Pseudomonadati</taxon>
        <taxon>Myxococcota</taxon>
        <taxon>Polyangia</taxon>
        <taxon>Nannocystales</taxon>
        <taxon>Nannocystaceae</taxon>
        <taxon>Nannocystis</taxon>
    </lineage>
</organism>
<proteinExistence type="predicted"/>
<dbReference type="STRING" id="54.SAMN02745121_06414"/>
<dbReference type="Proteomes" id="UP000199400">
    <property type="component" value="Unassembled WGS sequence"/>
</dbReference>
<dbReference type="AlphaFoldDB" id="A0A1I2F261"/>
<evidence type="ECO:0000313" key="1">
    <source>
        <dbReference type="EMBL" id="SFE99063.1"/>
    </source>
</evidence>
<reference evidence="2" key="1">
    <citation type="submission" date="2016-10" db="EMBL/GenBank/DDBJ databases">
        <authorList>
            <person name="Varghese N."/>
            <person name="Submissions S."/>
        </authorList>
    </citation>
    <scope>NUCLEOTIDE SEQUENCE [LARGE SCALE GENOMIC DNA]</scope>
    <source>
        <strain evidence="2">ATCC 25963</strain>
    </source>
</reference>
<dbReference type="SUPFAM" id="SSF48576">
    <property type="entry name" value="Terpenoid synthases"/>
    <property type="match status" value="1"/>
</dbReference>
<evidence type="ECO:0000313" key="2">
    <source>
        <dbReference type="Proteomes" id="UP000199400"/>
    </source>
</evidence>
<keyword evidence="2" id="KW-1185">Reference proteome</keyword>
<sequence length="333" mass="35167">MIPALRFSPADEFAMHETLASAVAAVHRKCDEVVRDPLLDPAQSELLLAFFARARAGEVSLMADPAALPLLVGLCECGKANVDLAAGCTLYHRALRLFDDGSEHDLAAPGGPRRARVADNAALALTMVALDTLAAAVPAGRAEAARLSLRRHSLRAVAARHRELGGTITGGEASVRAHNADKSSGFALSAELAAVAAGCEPERVAAYCRIGEATAEIRQIDDDLHDLFVGPRRCDRERDAPSFPLACFAARARAAEQAELQRLRAELPGSLDAIRELLLAGPAARACAAAMEAARRAVHAEVAALFPAGSALDLHAEFVDAVVAELYRRLRLA</sequence>
<evidence type="ECO:0008006" key="3">
    <source>
        <dbReference type="Google" id="ProtNLM"/>
    </source>
</evidence>
<dbReference type="Gene3D" id="1.10.600.10">
    <property type="entry name" value="Farnesyl Diphosphate Synthase"/>
    <property type="match status" value="1"/>
</dbReference>
<name>A0A1I2F261_9BACT</name>
<dbReference type="InterPro" id="IPR008949">
    <property type="entry name" value="Isoprenoid_synthase_dom_sf"/>
</dbReference>
<protein>
    <recommendedName>
        <fullName evidence="3">Polyprenyl synthetase</fullName>
    </recommendedName>
</protein>